<evidence type="ECO:0000313" key="3">
    <source>
        <dbReference type="Proteomes" id="UP000317691"/>
    </source>
</evidence>
<name>A0A538TIK1_UNCEI</name>
<sequence>MKILIVDTYYPAFLRSFYSERPGLERRPYAEQWRALMDQCFGVADFYSTNLVRLGLEATEVVANAGALQLCWAREHGLGLRYRVTRRRGPGGIPVPWVSKSWIYPVLRAQIQAFRPDIVHIQDPAATDPAFLREIRSDARRITGQIASPYPPRADFRAYDLMLSSMPHFVEAFRKSGIRSELFHLGFERTVLRRLGPAASRDAVFVGGLSRSHKERIQFFETLARRRPIEWFGYGLEQLARGSPLRACYRGPAWGLAMYEVLAGARIALNHHIDVAGRYANNMRLYEATGVGALLLTDWKENLPQLYEPGKEVAAYRSVEECADLMEHYLAREDERATVAQAGQARTLRDHTYEQRMREFVELARPLL</sequence>
<keyword evidence="2" id="KW-0808">Transferase</keyword>
<gene>
    <name evidence="2" type="ORF">E6K79_10260</name>
</gene>
<evidence type="ECO:0000259" key="1">
    <source>
        <dbReference type="Pfam" id="PF13524"/>
    </source>
</evidence>
<evidence type="ECO:0000313" key="2">
    <source>
        <dbReference type="EMBL" id="TMQ63452.1"/>
    </source>
</evidence>
<dbReference type="GO" id="GO:0016740">
    <property type="term" value="F:transferase activity"/>
    <property type="evidence" value="ECO:0007669"/>
    <property type="project" value="UniProtKB-KW"/>
</dbReference>
<reference evidence="2 3" key="1">
    <citation type="journal article" date="2019" name="Nat. Microbiol.">
        <title>Mediterranean grassland soil C-N compound turnover is dependent on rainfall and depth, and is mediated by genomically divergent microorganisms.</title>
        <authorList>
            <person name="Diamond S."/>
            <person name="Andeer P.F."/>
            <person name="Li Z."/>
            <person name="Crits-Christoph A."/>
            <person name="Burstein D."/>
            <person name="Anantharaman K."/>
            <person name="Lane K.R."/>
            <person name="Thomas B.C."/>
            <person name="Pan C."/>
            <person name="Northen T.R."/>
            <person name="Banfield J.F."/>
        </authorList>
    </citation>
    <scope>NUCLEOTIDE SEQUENCE [LARGE SCALE GENOMIC DNA]</scope>
    <source>
        <strain evidence="2">WS_9</strain>
    </source>
</reference>
<feature type="domain" description="Spore protein YkvP/CgeB glycosyl transferase-like" evidence="1">
    <location>
        <begin position="217"/>
        <end position="361"/>
    </location>
</feature>
<dbReference type="InterPro" id="IPR055259">
    <property type="entry name" value="YkvP/CgeB_Glyco_trans-like"/>
</dbReference>
<dbReference type="SUPFAM" id="SSF53756">
    <property type="entry name" value="UDP-Glycosyltransferase/glycogen phosphorylase"/>
    <property type="match status" value="1"/>
</dbReference>
<dbReference type="EMBL" id="VBOZ01000031">
    <property type="protein sequence ID" value="TMQ63452.1"/>
    <property type="molecule type" value="Genomic_DNA"/>
</dbReference>
<dbReference type="Pfam" id="PF13524">
    <property type="entry name" value="Glyco_trans_1_2"/>
    <property type="match status" value="1"/>
</dbReference>
<protein>
    <submittedName>
        <fullName evidence="2">Glycosyltransferase family 1 protein</fullName>
    </submittedName>
</protein>
<proteinExistence type="predicted"/>
<accession>A0A538TIK1</accession>
<dbReference type="Proteomes" id="UP000317691">
    <property type="component" value="Unassembled WGS sequence"/>
</dbReference>
<dbReference type="AlphaFoldDB" id="A0A538TIK1"/>
<organism evidence="2 3">
    <name type="scientific">Eiseniibacteriota bacterium</name>
    <dbReference type="NCBI Taxonomy" id="2212470"/>
    <lineage>
        <taxon>Bacteria</taxon>
        <taxon>Candidatus Eiseniibacteriota</taxon>
    </lineage>
</organism>
<comment type="caution">
    <text evidence="2">The sequence shown here is derived from an EMBL/GenBank/DDBJ whole genome shotgun (WGS) entry which is preliminary data.</text>
</comment>